<proteinExistence type="predicted"/>
<evidence type="ECO:0000313" key="1">
    <source>
        <dbReference type="EMBL" id="KKN57213.1"/>
    </source>
</evidence>
<gene>
    <name evidence="1" type="ORF">LCGC14_0564590</name>
</gene>
<comment type="caution">
    <text evidence="1">The sequence shown here is derived from an EMBL/GenBank/DDBJ whole genome shotgun (WGS) entry which is preliminary data.</text>
</comment>
<organism evidence="1">
    <name type="scientific">marine sediment metagenome</name>
    <dbReference type="NCBI Taxonomy" id="412755"/>
    <lineage>
        <taxon>unclassified sequences</taxon>
        <taxon>metagenomes</taxon>
        <taxon>ecological metagenomes</taxon>
    </lineage>
</organism>
<dbReference type="EMBL" id="LAZR01000814">
    <property type="protein sequence ID" value="KKN57213.1"/>
    <property type="molecule type" value="Genomic_DNA"/>
</dbReference>
<protein>
    <submittedName>
        <fullName evidence="1">Uncharacterized protein</fullName>
    </submittedName>
</protein>
<sequence length="409" mass="49121">VFPLCLEKCPTCNKLFKFNEFSNSFECFCFDHFKYNRIPEIYKIGIRIVLKCPNCPGKLKILYTKSKKEVSFFCDDCYYTAKNINILFHNFKLSQFNSINFMTIEQFGYSISNNIIENKQIYDLHQEILEKFIKENIKITEFWKKHFPPELIKLDEEIQDLNKIKMASRKKQIKIIPEKGPLSNNKSKKLKNRIWEKIKSIITILKSMFRGKTEKIDTKERENTVNNKLERKNLPFTNKDSNNFQRFKKLQSEYEILQKSWKNSIYSFINSELLSKPFENLENSDYRLEDLLDLGEIDEYDLFEEIERRNKEELPRKYSILPDPVKFLENLKILDKYLNLREDFQLNIAKFITNHSSKVKNNLFLFVDLDNVEEIENSYIKNFSYVKTQLINFYNSFYSTNNNLGIIFY</sequence>
<accession>A0A0F9UU97</accession>
<dbReference type="AlphaFoldDB" id="A0A0F9UU97"/>
<reference evidence="1" key="1">
    <citation type="journal article" date="2015" name="Nature">
        <title>Complex archaea that bridge the gap between prokaryotes and eukaryotes.</title>
        <authorList>
            <person name="Spang A."/>
            <person name="Saw J.H."/>
            <person name="Jorgensen S.L."/>
            <person name="Zaremba-Niedzwiedzka K."/>
            <person name="Martijn J."/>
            <person name="Lind A.E."/>
            <person name="van Eijk R."/>
            <person name="Schleper C."/>
            <person name="Guy L."/>
            <person name="Ettema T.J."/>
        </authorList>
    </citation>
    <scope>NUCLEOTIDE SEQUENCE</scope>
</reference>
<feature type="non-terminal residue" evidence="1">
    <location>
        <position position="1"/>
    </location>
</feature>
<name>A0A0F9UU97_9ZZZZ</name>